<dbReference type="InterPro" id="IPR027417">
    <property type="entry name" value="P-loop_NTPase"/>
</dbReference>
<evidence type="ECO:0000313" key="3">
    <source>
        <dbReference type="Proteomes" id="UP001277761"/>
    </source>
</evidence>
<gene>
    <name evidence="2" type="ORF">SK069_07260</name>
</gene>
<protein>
    <submittedName>
        <fullName evidence="2">ArsA-related P-loop ATPase</fullName>
    </submittedName>
</protein>
<dbReference type="PANTHER" id="PTHR10803">
    <property type="entry name" value="ARSENICAL PUMP-DRIVING ATPASE ARSENITE-TRANSLOCATING ATPASE"/>
    <property type="match status" value="1"/>
</dbReference>
<dbReference type="RefSeq" id="WP_319953533.1">
    <property type="nucleotide sequence ID" value="NZ_JAXAVX010000002.1"/>
</dbReference>
<accession>A0ABU4VKK5</accession>
<dbReference type="Pfam" id="PF01656">
    <property type="entry name" value="CbiA"/>
    <property type="match status" value="1"/>
</dbReference>
<dbReference type="EMBL" id="JAXAVX010000002">
    <property type="protein sequence ID" value="MDX8151383.1"/>
    <property type="molecule type" value="Genomic_DNA"/>
</dbReference>
<dbReference type="InterPro" id="IPR016300">
    <property type="entry name" value="ATPase_ArsA/GET3"/>
</dbReference>
<reference evidence="2 3" key="1">
    <citation type="submission" date="2023-11" db="EMBL/GenBank/DDBJ databases">
        <authorList>
            <person name="Xu M."/>
            <person name="Jiang T."/>
        </authorList>
    </citation>
    <scope>NUCLEOTIDE SEQUENCE [LARGE SCALE GENOMIC DNA]</scope>
    <source>
        <strain evidence="2 3">SD</strain>
    </source>
</reference>
<comment type="caution">
    <text evidence="2">The sequence shown here is derived from an EMBL/GenBank/DDBJ whole genome shotgun (WGS) entry which is preliminary data.</text>
</comment>
<proteinExistence type="predicted"/>
<dbReference type="Gene3D" id="3.40.50.300">
    <property type="entry name" value="P-loop containing nucleotide triphosphate hydrolases"/>
    <property type="match status" value="1"/>
</dbReference>
<dbReference type="InterPro" id="IPR002586">
    <property type="entry name" value="CobQ/CobB/MinD/ParA_Nub-bd_dom"/>
</dbReference>
<dbReference type="SUPFAM" id="SSF52540">
    <property type="entry name" value="P-loop containing nucleoside triphosphate hydrolases"/>
    <property type="match status" value="1"/>
</dbReference>
<keyword evidence="3" id="KW-1185">Reference proteome</keyword>
<sequence>MAGDLLERRLVVVTGKGGVGKSTVAAALAVAAARRGKRVVVAEVGRRADVAATLVPGGDDRPGVAHEDDVERFDERPLAGPWGDGLWHVSVSPEAALREYLRDQLPIGPLAELLRSSRMFTALTAATPGLRELLALGKVWELAQAERRTPGAAPYDLCVMDAPASGHAATMLGAPAQFAATARVGPVARQGLRIADTITDPASTAVVVTATAEELPVGEALELRDALRAEAGVDVALGVGNGLLADRFDAADRAVLDGAGEDPAVRAARHHAARAHDQQRQLARLRRELGAPVSTLPFLPVAQVGPAQVVALADRLERAIGRRAAA</sequence>
<dbReference type="PANTHER" id="PTHR10803:SF3">
    <property type="entry name" value="ATPASE GET3"/>
    <property type="match status" value="1"/>
</dbReference>
<feature type="domain" description="CobQ/CobB/MinD/ParA nucleotide binding" evidence="1">
    <location>
        <begin position="10"/>
        <end position="57"/>
    </location>
</feature>
<name>A0ABU4VKK5_9ACTN</name>
<organism evidence="2 3">
    <name type="scientific">Patulibacter brassicae</name>
    <dbReference type="NCBI Taxonomy" id="1705717"/>
    <lineage>
        <taxon>Bacteria</taxon>
        <taxon>Bacillati</taxon>
        <taxon>Actinomycetota</taxon>
        <taxon>Thermoleophilia</taxon>
        <taxon>Solirubrobacterales</taxon>
        <taxon>Patulibacteraceae</taxon>
        <taxon>Patulibacter</taxon>
    </lineage>
</organism>
<evidence type="ECO:0000313" key="2">
    <source>
        <dbReference type="EMBL" id="MDX8151383.1"/>
    </source>
</evidence>
<dbReference type="Proteomes" id="UP001277761">
    <property type="component" value="Unassembled WGS sequence"/>
</dbReference>
<evidence type="ECO:0000259" key="1">
    <source>
        <dbReference type="Pfam" id="PF01656"/>
    </source>
</evidence>